<organism evidence="2 3">
    <name type="scientific">Mycena metata</name>
    <dbReference type="NCBI Taxonomy" id="1033252"/>
    <lineage>
        <taxon>Eukaryota</taxon>
        <taxon>Fungi</taxon>
        <taxon>Dikarya</taxon>
        <taxon>Basidiomycota</taxon>
        <taxon>Agaricomycotina</taxon>
        <taxon>Agaricomycetes</taxon>
        <taxon>Agaricomycetidae</taxon>
        <taxon>Agaricales</taxon>
        <taxon>Marasmiineae</taxon>
        <taxon>Mycenaceae</taxon>
        <taxon>Mycena</taxon>
    </lineage>
</organism>
<dbReference type="AlphaFoldDB" id="A0AAD7MTW0"/>
<accession>A0AAD7MTW0</accession>
<proteinExistence type="predicted"/>
<feature type="compositionally biased region" description="Basic and acidic residues" evidence="1">
    <location>
        <begin position="302"/>
        <end position="316"/>
    </location>
</feature>
<feature type="compositionally biased region" description="Low complexity" evidence="1">
    <location>
        <begin position="817"/>
        <end position="830"/>
    </location>
</feature>
<reference evidence="2" key="1">
    <citation type="submission" date="2023-03" db="EMBL/GenBank/DDBJ databases">
        <title>Massive genome expansion in bonnet fungi (Mycena s.s.) driven by repeated elements and novel gene families across ecological guilds.</title>
        <authorList>
            <consortium name="Lawrence Berkeley National Laboratory"/>
            <person name="Harder C.B."/>
            <person name="Miyauchi S."/>
            <person name="Viragh M."/>
            <person name="Kuo A."/>
            <person name="Thoen E."/>
            <person name="Andreopoulos B."/>
            <person name="Lu D."/>
            <person name="Skrede I."/>
            <person name="Drula E."/>
            <person name="Henrissat B."/>
            <person name="Morin E."/>
            <person name="Kohler A."/>
            <person name="Barry K."/>
            <person name="LaButti K."/>
            <person name="Morin E."/>
            <person name="Salamov A."/>
            <person name="Lipzen A."/>
            <person name="Mereny Z."/>
            <person name="Hegedus B."/>
            <person name="Baldrian P."/>
            <person name="Stursova M."/>
            <person name="Weitz H."/>
            <person name="Taylor A."/>
            <person name="Grigoriev I.V."/>
            <person name="Nagy L.G."/>
            <person name="Martin F."/>
            <person name="Kauserud H."/>
        </authorList>
    </citation>
    <scope>NUCLEOTIDE SEQUENCE</scope>
    <source>
        <strain evidence="2">CBHHK182m</strain>
    </source>
</reference>
<feature type="compositionally biased region" description="Polar residues" evidence="1">
    <location>
        <begin position="665"/>
        <end position="678"/>
    </location>
</feature>
<evidence type="ECO:0000313" key="3">
    <source>
        <dbReference type="Proteomes" id="UP001215598"/>
    </source>
</evidence>
<feature type="region of interest" description="Disordered" evidence="1">
    <location>
        <begin position="665"/>
        <end position="706"/>
    </location>
</feature>
<gene>
    <name evidence="2" type="ORF">B0H16DRAFT_1469628</name>
</gene>
<feature type="region of interest" description="Disordered" evidence="1">
    <location>
        <begin position="361"/>
        <end position="382"/>
    </location>
</feature>
<evidence type="ECO:0000313" key="2">
    <source>
        <dbReference type="EMBL" id="KAJ7730460.1"/>
    </source>
</evidence>
<feature type="region of interest" description="Disordered" evidence="1">
    <location>
        <begin position="437"/>
        <end position="505"/>
    </location>
</feature>
<feature type="region of interest" description="Disordered" evidence="1">
    <location>
        <begin position="209"/>
        <end position="258"/>
    </location>
</feature>
<comment type="caution">
    <text evidence="2">The sequence shown here is derived from an EMBL/GenBank/DDBJ whole genome shotgun (WGS) entry which is preliminary data.</text>
</comment>
<keyword evidence="3" id="KW-1185">Reference proteome</keyword>
<dbReference type="EMBL" id="JARKIB010000159">
    <property type="protein sequence ID" value="KAJ7730460.1"/>
    <property type="molecule type" value="Genomic_DNA"/>
</dbReference>
<protein>
    <submittedName>
        <fullName evidence="2">Uncharacterized protein</fullName>
    </submittedName>
</protein>
<feature type="compositionally biased region" description="Basic and acidic residues" evidence="1">
    <location>
        <begin position="246"/>
        <end position="258"/>
    </location>
</feature>
<feature type="region of interest" description="Disordered" evidence="1">
    <location>
        <begin position="95"/>
        <end position="116"/>
    </location>
</feature>
<feature type="compositionally biased region" description="Basic and acidic residues" evidence="1">
    <location>
        <begin position="209"/>
        <end position="230"/>
    </location>
</feature>
<feature type="region of interest" description="Disordered" evidence="1">
    <location>
        <begin position="812"/>
        <end position="845"/>
    </location>
</feature>
<evidence type="ECO:0000256" key="1">
    <source>
        <dbReference type="SAM" id="MobiDB-lite"/>
    </source>
</evidence>
<dbReference type="Proteomes" id="UP001215598">
    <property type="component" value="Unassembled WGS sequence"/>
</dbReference>
<feature type="region of interest" description="Disordered" evidence="1">
    <location>
        <begin position="302"/>
        <end position="322"/>
    </location>
</feature>
<sequence length="845" mass="93578">MLGNFHDHPAPLLDPLQWVPPGLRCVDVREGENRDWWWEERSQSKTQLGEEESVDRPRIITRVGAPPESARYEIVTQGDGKTGKMETERKVFLRPAPSPSALHSAPTRRHNPRVQRPIPKPLTIQISSAVRKQRRLSKEEEIRGISGRIWGGSAHATHAMKPPSTRMHILRKRRIRRGALNVLNGEHMLSGTAREMEIAADRVHRRGIRRELKDEGKEVNQEQRRGREPPHASSSSAHPTRGTSRVMRESRRAEDILDARRMGISTSLTTSTSEWRYISGDGRRGHAVEDAVVRVCASKDLPRTREEGGGHGDEGQGRSGVRVKMKRWEREIERVEGVPGSTPGSHFIRALRQCSSGRAASCGPQTDYGASDASGTMGEDASSASLFPSPVIGARYRRNCVICARTTGIRPKNAGIVAPRGWEDERDVAKGTLRRMSCHGEGREDDSVLEVPLQLTESSSDRGRGQRRIPGSMKRSDQSAGTSPSISPCHLPPALHPGLRPSSSSSLVDKVVTSVQVQSSLTTFQGCAGPESRNRHVSRRLVIWQPGSCSWVVSRGRLELDSSRDSEEKVAPQIQSIGVPGYWFRLWILRRVLLSVDVESDLAHQENSDACPLFIYAGYRALCGLKFGVGLVEGYETKGGFPGLVVDTPITHTYTHAAQALSKNRCSTESSLNSTPHKTQLHTRPGHFSIPNSPPRDRDTSNTQGDSVLDTLRSAKSASAVNATGNLIDFDDGGYEWCSKIDQNESDYTRLQGNEEDETDEVHMRTNYLFDEDKAMTLLSQMQTTKHLLTEAQRIAYVEQRMTENLAQHGVQAADLRTAPTPQQRTPPAADDNRPPFSSPSPSHS</sequence>
<name>A0AAD7MTW0_9AGAR</name>